<dbReference type="STRING" id="487184.SAMN05216421_3165"/>
<organism evidence="2 3">
    <name type="scientific">Halopseudomonas xinjiangensis</name>
    <dbReference type="NCBI Taxonomy" id="487184"/>
    <lineage>
        <taxon>Bacteria</taxon>
        <taxon>Pseudomonadati</taxon>
        <taxon>Pseudomonadota</taxon>
        <taxon>Gammaproteobacteria</taxon>
        <taxon>Pseudomonadales</taxon>
        <taxon>Pseudomonadaceae</taxon>
        <taxon>Halopseudomonas</taxon>
    </lineage>
</organism>
<proteinExistence type="predicted"/>
<dbReference type="Proteomes" id="UP000243207">
    <property type="component" value="Chromosome I"/>
</dbReference>
<sequence>MSEDRPRYRVSADRQSASRRVRYVETIQPEYGQCTVCELDELADLQAIRESQRSQEPSSSTPQNAEPTSEP</sequence>
<dbReference type="OrthoDB" id="6947992at2"/>
<dbReference type="AlphaFoldDB" id="A0A1H1YIQ2"/>
<evidence type="ECO:0000313" key="2">
    <source>
        <dbReference type="EMBL" id="SDT21159.1"/>
    </source>
</evidence>
<evidence type="ECO:0000256" key="1">
    <source>
        <dbReference type="SAM" id="MobiDB-lite"/>
    </source>
</evidence>
<dbReference type="RefSeq" id="WP_093396711.1">
    <property type="nucleotide sequence ID" value="NZ_LT629736.1"/>
</dbReference>
<name>A0A1H1YIQ2_9GAMM</name>
<protein>
    <submittedName>
        <fullName evidence="2">Uncharacterized protein</fullName>
    </submittedName>
</protein>
<accession>A0A1H1YIQ2</accession>
<dbReference type="EMBL" id="LT629736">
    <property type="protein sequence ID" value="SDT21159.1"/>
    <property type="molecule type" value="Genomic_DNA"/>
</dbReference>
<keyword evidence="3" id="KW-1185">Reference proteome</keyword>
<reference evidence="3" key="1">
    <citation type="submission" date="2016-10" db="EMBL/GenBank/DDBJ databases">
        <authorList>
            <person name="Varghese N."/>
            <person name="Submissions S."/>
        </authorList>
    </citation>
    <scope>NUCLEOTIDE SEQUENCE [LARGE SCALE GENOMIC DNA]</scope>
    <source>
        <strain evidence="3">NRRL B-51270</strain>
    </source>
</reference>
<gene>
    <name evidence="2" type="ORF">SAMN05216421_3165</name>
</gene>
<evidence type="ECO:0000313" key="3">
    <source>
        <dbReference type="Proteomes" id="UP000243207"/>
    </source>
</evidence>
<feature type="region of interest" description="Disordered" evidence="1">
    <location>
        <begin position="47"/>
        <end position="71"/>
    </location>
</feature>